<evidence type="ECO:0000256" key="7">
    <source>
        <dbReference type="ARBA" id="ARBA00022603"/>
    </source>
</evidence>
<keyword evidence="17" id="KW-1185">Reference proteome</keyword>
<dbReference type="CDD" id="cd02440">
    <property type="entry name" value="AdoMet_MTases"/>
    <property type="match status" value="1"/>
</dbReference>
<comment type="caution">
    <text evidence="16">The sequence shown here is derived from an EMBL/GenBank/DDBJ whole genome shotgun (WGS) entry which is preliminary data.</text>
</comment>
<feature type="domain" description="RMT2" evidence="15">
    <location>
        <begin position="150"/>
        <end position="419"/>
    </location>
</feature>
<evidence type="ECO:0000256" key="5">
    <source>
        <dbReference type="ARBA" id="ARBA00018778"/>
    </source>
</evidence>
<evidence type="ECO:0000256" key="12">
    <source>
        <dbReference type="ARBA" id="ARBA00031724"/>
    </source>
</evidence>
<dbReference type="EMBL" id="CAICTM010000624">
    <property type="protein sequence ID" value="CAB9513990.1"/>
    <property type="molecule type" value="Genomic_DNA"/>
</dbReference>
<evidence type="ECO:0000313" key="17">
    <source>
        <dbReference type="Proteomes" id="UP001153069"/>
    </source>
</evidence>
<dbReference type="PROSITE" id="PS50088">
    <property type="entry name" value="ANK_REPEAT"/>
    <property type="match status" value="1"/>
</dbReference>
<dbReference type="SMART" id="SM00248">
    <property type="entry name" value="ANK"/>
    <property type="match status" value="2"/>
</dbReference>
<keyword evidence="9" id="KW-0949">S-adenosyl-L-methionine</keyword>
<dbReference type="Gene3D" id="3.40.50.150">
    <property type="entry name" value="Vaccinia Virus protein VP39"/>
    <property type="match status" value="1"/>
</dbReference>
<evidence type="ECO:0000256" key="1">
    <source>
        <dbReference type="ARBA" id="ARBA00002207"/>
    </source>
</evidence>
<dbReference type="GO" id="GO:0006601">
    <property type="term" value="P:creatine biosynthetic process"/>
    <property type="evidence" value="ECO:0007669"/>
    <property type="project" value="TreeGrafter"/>
</dbReference>
<keyword evidence="13" id="KW-0040">ANK repeat</keyword>
<dbReference type="AlphaFoldDB" id="A0A9N8E512"/>
<dbReference type="GO" id="GO:0016274">
    <property type="term" value="F:protein-arginine N-methyltransferase activity"/>
    <property type="evidence" value="ECO:0007669"/>
    <property type="project" value="InterPro"/>
</dbReference>
<dbReference type="PANTHER" id="PTHR32379">
    <property type="entry name" value="GUANIDINOACETATE N-METHYLTRANSFERASE"/>
    <property type="match status" value="1"/>
</dbReference>
<keyword evidence="6" id="KW-0963">Cytoplasm</keyword>
<evidence type="ECO:0000256" key="13">
    <source>
        <dbReference type="PROSITE-ProRule" id="PRU00023"/>
    </source>
</evidence>
<feature type="region of interest" description="Disordered" evidence="14">
    <location>
        <begin position="127"/>
        <end position="160"/>
    </location>
</feature>
<dbReference type="InterPro" id="IPR026480">
    <property type="entry name" value="RMT2_dom"/>
</dbReference>
<dbReference type="PROSITE" id="PS51559">
    <property type="entry name" value="SAM_RMT2"/>
    <property type="match status" value="1"/>
</dbReference>
<proteinExistence type="predicted"/>
<evidence type="ECO:0000256" key="10">
    <source>
        <dbReference type="ARBA" id="ARBA00023242"/>
    </source>
</evidence>
<evidence type="ECO:0000256" key="14">
    <source>
        <dbReference type="SAM" id="MobiDB-lite"/>
    </source>
</evidence>
<evidence type="ECO:0000256" key="9">
    <source>
        <dbReference type="ARBA" id="ARBA00022691"/>
    </source>
</evidence>
<comment type="subunit">
    <text evidence="4">Monomer.</text>
</comment>
<dbReference type="SUPFAM" id="SSF48403">
    <property type="entry name" value="Ankyrin repeat"/>
    <property type="match status" value="1"/>
</dbReference>
<comment type="function">
    <text evidence="1">S-adenosyl-L-methionine-dependent protein-arginine N-methyltransferase that methylates the delta-nitrogen atom of arginine residues to form N5-methylarginine (type IV) in target proteins. Monomethylates ribosomal protein L12.</text>
</comment>
<sequence length="419" mass="47011">MAASTTINLQPPVTNSGNVLRMLDACSKGDIETVRHLITVENPLYASLQDETTGQSPLMVAAAQGHLPLVQLLLEAGAPWNAVDRNGQCAGNYATDHEKWQVINFLVEWGTRAELILGAAQREQQTVGLPFHSSSTSSTTTSSTIPEAHQPSTKPDYLRQPLRYNNDSSALLDADNDAVMMEWERPLMKAHAQILMEQVSPADTATYKKRVLNVGFGMGIIDTALQELGPSLHIIIEAHPDVYKHMLQQKWDQKPNVRICFGRWQDVMPALIQQGVVVDAIFFDTYGEHFMDMEDFHQIMVKMLSKPHGIYSFFNGLAPDNLFFHGVACQCVKLQLAQLGLEAEFLPCQIQVDEKAWDGVRRKYWHGRDTYYLPRVTWNPQAVHGTLVAEQQEGKNKHSPTKQDLEVVAMEVDAKRPRV</sequence>
<name>A0A9N8E512_9STRA</name>
<evidence type="ECO:0000259" key="15">
    <source>
        <dbReference type="PROSITE" id="PS51559"/>
    </source>
</evidence>
<dbReference type="InterPro" id="IPR051038">
    <property type="entry name" value="RMT2/GAMT_Mtase"/>
</dbReference>
<protein>
    <recommendedName>
        <fullName evidence="5">Protein arginine N-methyltransferase 2</fullName>
    </recommendedName>
    <alternativeName>
        <fullName evidence="11">Protein-arginine N5-methyltransferase</fullName>
    </alternativeName>
    <alternativeName>
        <fullName evidence="12">Type IV protein arginine N-methyltransferase</fullName>
    </alternativeName>
</protein>
<dbReference type="InterPro" id="IPR017408">
    <property type="entry name" value="Arginine_N-MeTrfase_2"/>
</dbReference>
<evidence type="ECO:0000256" key="4">
    <source>
        <dbReference type="ARBA" id="ARBA00011245"/>
    </source>
</evidence>
<evidence type="ECO:0000256" key="2">
    <source>
        <dbReference type="ARBA" id="ARBA00004123"/>
    </source>
</evidence>
<dbReference type="GO" id="GO:0005737">
    <property type="term" value="C:cytoplasm"/>
    <property type="evidence" value="ECO:0007669"/>
    <property type="project" value="UniProtKB-SubCell"/>
</dbReference>
<dbReference type="GO" id="GO:0030731">
    <property type="term" value="F:guanidinoacetate N-methyltransferase activity"/>
    <property type="evidence" value="ECO:0007669"/>
    <property type="project" value="TreeGrafter"/>
</dbReference>
<gene>
    <name evidence="16" type="ORF">SEMRO_625_G177530.1</name>
</gene>
<dbReference type="PANTHER" id="PTHR32379:SF1">
    <property type="entry name" value="GUANIDINOACETATE N-METHYLTRANSFERASE"/>
    <property type="match status" value="1"/>
</dbReference>
<dbReference type="InterPro" id="IPR029063">
    <property type="entry name" value="SAM-dependent_MTases_sf"/>
</dbReference>
<feature type="compositionally biased region" description="Low complexity" evidence="14">
    <location>
        <begin position="133"/>
        <end position="144"/>
    </location>
</feature>
<keyword evidence="8" id="KW-0808">Transferase</keyword>
<evidence type="ECO:0000256" key="8">
    <source>
        <dbReference type="ARBA" id="ARBA00022679"/>
    </source>
</evidence>
<dbReference type="SUPFAM" id="SSF53335">
    <property type="entry name" value="S-adenosyl-L-methionine-dependent methyltransferases"/>
    <property type="match status" value="1"/>
</dbReference>
<dbReference type="PROSITE" id="PS50297">
    <property type="entry name" value="ANK_REP_REGION"/>
    <property type="match status" value="1"/>
</dbReference>
<evidence type="ECO:0000256" key="3">
    <source>
        <dbReference type="ARBA" id="ARBA00004496"/>
    </source>
</evidence>
<evidence type="ECO:0000256" key="11">
    <source>
        <dbReference type="ARBA" id="ARBA00031001"/>
    </source>
</evidence>
<reference evidence="16" key="1">
    <citation type="submission" date="2020-06" db="EMBL/GenBank/DDBJ databases">
        <authorList>
            <consortium name="Plant Systems Biology data submission"/>
        </authorList>
    </citation>
    <scope>NUCLEOTIDE SEQUENCE</scope>
    <source>
        <strain evidence="16">D6</strain>
    </source>
</reference>
<evidence type="ECO:0000313" key="16">
    <source>
        <dbReference type="EMBL" id="CAB9513990.1"/>
    </source>
</evidence>
<dbReference type="OrthoDB" id="19014at2759"/>
<comment type="subcellular location">
    <subcellularLocation>
        <location evidence="3">Cytoplasm</location>
    </subcellularLocation>
    <subcellularLocation>
        <location evidence="2">Nucleus</location>
    </subcellularLocation>
</comment>
<dbReference type="GO" id="GO:0005634">
    <property type="term" value="C:nucleus"/>
    <property type="evidence" value="ECO:0007669"/>
    <property type="project" value="UniProtKB-SubCell"/>
</dbReference>
<dbReference type="Proteomes" id="UP001153069">
    <property type="component" value="Unassembled WGS sequence"/>
</dbReference>
<keyword evidence="10" id="KW-0539">Nucleus</keyword>
<dbReference type="InterPro" id="IPR036770">
    <property type="entry name" value="Ankyrin_rpt-contain_sf"/>
</dbReference>
<keyword evidence="7" id="KW-0489">Methyltransferase</keyword>
<dbReference type="InterPro" id="IPR002110">
    <property type="entry name" value="Ankyrin_rpt"/>
</dbReference>
<dbReference type="PIRSF" id="PIRSF038148">
    <property type="entry name" value="Arginine_N-mtfrase-2"/>
    <property type="match status" value="1"/>
</dbReference>
<evidence type="ECO:0000256" key="6">
    <source>
        <dbReference type="ARBA" id="ARBA00022490"/>
    </source>
</evidence>
<dbReference type="Gene3D" id="1.25.40.20">
    <property type="entry name" value="Ankyrin repeat-containing domain"/>
    <property type="match status" value="1"/>
</dbReference>
<accession>A0A9N8E512</accession>
<feature type="repeat" description="ANK" evidence="13">
    <location>
        <begin position="53"/>
        <end position="85"/>
    </location>
</feature>
<organism evidence="16 17">
    <name type="scientific">Seminavis robusta</name>
    <dbReference type="NCBI Taxonomy" id="568900"/>
    <lineage>
        <taxon>Eukaryota</taxon>
        <taxon>Sar</taxon>
        <taxon>Stramenopiles</taxon>
        <taxon>Ochrophyta</taxon>
        <taxon>Bacillariophyta</taxon>
        <taxon>Bacillariophyceae</taxon>
        <taxon>Bacillariophycidae</taxon>
        <taxon>Naviculales</taxon>
        <taxon>Naviculaceae</taxon>
        <taxon>Seminavis</taxon>
    </lineage>
</organism>
<dbReference type="Pfam" id="PF12796">
    <property type="entry name" value="Ank_2"/>
    <property type="match status" value="1"/>
</dbReference>
<dbReference type="GO" id="GO:0032259">
    <property type="term" value="P:methylation"/>
    <property type="evidence" value="ECO:0007669"/>
    <property type="project" value="UniProtKB-KW"/>
</dbReference>